<dbReference type="Pfam" id="PF23315">
    <property type="entry name" value="PEX6_4th"/>
    <property type="match status" value="1"/>
</dbReference>
<sequence length="1050" mass="113649">MKAHILGLSENNVQLPKGMYEQLDHTAVVVFGRVEWAKMNEDLAEGTCLLPFSTSNTTAHITPTTPIPLSTVFVSANSYQQSPDVYYQHILRQGELSVLATEPVLQGIAVRDYTKFVLVPTLESESDGLSTSSAASISDASESIHTSESDALEIDEDFLRDSSVYSPLPLTPIPVPGMDTQSVCVSTLDLAKMGMLSGDWAVLSPKESHVDRARLVRVHAKDDTPRSTVHASPVLIFNTLPPAYTSETPSNKLFLRPTSYPTTNPPVPLARGITLARVASRAANDKRLADRVVKALRHALKETPNTPSDQPKPPPLLLKLHDLIAIHIDASEPDDEDSDSEDEGEQGKSAAGPDLDVEPPHLGARPRPTREDLVDEDEQGGLTPVFLKVVNLDYVPVALTNGSSSHSNTSNSSPDRITSATSLGELGCLVDPNSTRVAMVGVEHGLVPCLEQFDEEDQDDDGDVESGKSAQRKRFRIAFDMVSHYGIALSALVRGARGSGKTRSIKRAAQKVGVGIWEINAYTLIADTEAKTEGAVRARFEQAATCAPCVFLIKHIEALVRPGQGGKEPAMAAVLAECIRGLGAAWGSTGYPVAVVATTAEPDAIPVGVMACFRHEIVLEAPDERRRLKILETVVRGQRLPLGPDVELGVVARETAALHAGDLFHLVRGARDEALKRVLNELAEFRSKQDTSVPVPTPRDLALATIPLISRDFELALDGARAAFSESIGAPKIPNVTWDDTRETLGILLYGPPGTGKTLLAKAVATSCALNFLSVKGPELLNMYIGESEANVRRVFQRARDARPCVVFFDELDSIAPRRGQAGDSGGVMDRIVSQLLAELDGMGGSGGEVFVIGATNRPDLLDPALLRPGRFDRMLYLGVSRTHQDQLRILQALTRKFKLDPALDLAAVAEQCPFNYTGADFYALCSDAMLKAMARKAEEIEKRVAEINAQPPLPEHSYPMTAQYYLAELATPAEIDVLVNSDDFERAQNELVPSVSASELEHYREVQQKFASSTINSAEKEETLQELASVQDEDEDLAPRVNKGKGKAV</sequence>
<dbReference type="SUPFAM" id="SSF52540">
    <property type="entry name" value="P-loop containing nucleoside triphosphate hydrolases"/>
    <property type="match status" value="2"/>
</dbReference>
<keyword evidence="5" id="KW-0378">Hydrolase</keyword>
<dbReference type="OrthoDB" id="5553750at2759"/>
<evidence type="ECO:0000256" key="1">
    <source>
        <dbReference type="ARBA" id="ARBA00004370"/>
    </source>
</evidence>
<evidence type="ECO:0000256" key="6">
    <source>
        <dbReference type="ARBA" id="ARBA00022840"/>
    </source>
</evidence>
<dbReference type="PROSITE" id="PS00674">
    <property type="entry name" value="AAA"/>
    <property type="match status" value="1"/>
</dbReference>
<dbReference type="Proteomes" id="UP000383932">
    <property type="component" value="Unassembled WGS sequence"/>
</dbReference>
<name>A0A5N5QVU7_9AGAM</name>
<evidence type="ECO:0000313" key="14">
    <source>
        <dbReference type="Proteomes" id="UP000383932"/>
    </source>
</evidence>
<keyword evidence="4" id="KW-0547">Nucleotide-binding</keyword>
<evidence type="ECO:0000256" key="11">
    <source>
        <dbReference type="SAM" id="MobiDB-lite"/>
    </source>
</evidence>
<evidence type="ECO:0000256" key="7">
    <source>
        <dbReference type="ARBA" id="ARBA00023136"/>
    </source>
</evidence>
<dbReference type="EMBL" id="SSOP01000007">
    <property type="protein sequence ID" value="KAB5595683.1"/>
    <property type="molecule type" value="Genomic_DNA"/>
</dbReference>
<dbReference type="Gene3D" id="1.10.8.60">
    <property type="match status" value="2"/>
</dbReference>
<feature type="region of interest" description="Disordered" evidence="11">
    <location>
        <begin position="126"/>
        <end position="147"/>
    </location>
</feature>
<dbReference type="InterPro" id="IPR003960">
    <property type="entry name" value="ATPase_AAA_CS"/>
</dbReference>
<dbReference type="PANTHER" id="PTHR23077:SF9">
    <property type="entry name" value="PEROXISOMAL ATPASE PEX6"/>
    <property type="match status" value="1"/>
</dbReference>
<evidence type="ECO:0000256" key="3">
    <source>
        <dbReference type="ARBA" id="ARBA00022593"/>
    </source>
</evidence>
<feature type="compositionally biased region" description="Acidic residues" evidence="11">
    <location>
        <begin position="332"/>
        <end position="344"/>
    </location>
</feature>
<evidence type="ECO:0000256" key="9">
    <source>
        <dbReference type="ARBA" id="ARBA00034920"/>
    </source>
</evidence>
<evidence type="ECO:0000313" key="13">
    <source>
        <dbReference type="EMBL" id="KAB5595683.1"/>
    </source>
</evidence>
<dbReference type="InterPro" id="IPR003593">
    <property type="entry name" value="AAA+_ATPase"/>
</dbReference>
<dbReference type="GO" id="GO:0005524">
    <property type="term" value="F:ATP binding"/>
    <property type="evidence" value="ECO:0007669"/>
    <property type="project" value="UniProtKB-KW"/>
</dbReference>
<feature type="region of interest" description="Disordered" evidence="11">
    <location>
        <begin position="332"/>
        <end position="379"/>
    </location>
</feature>
<dbReference type="InterPro" id="IPR027417">
    <property type="entry name" value="P-loop_NTPase"/>
</dbReference>
<dbReference type="GO" id="GO:0005829">
    <property type="term" value="C:cytosol"/>
    <property type="evidence" value="ECO:0007669"/>
    <property type="project" value="TreeGrafter"/>
</dbReference>
<reference evidence="13 14" key="1">
    <citation type="journal article" date="2019" name="Fungal Biol. Biotechnol.">
        <title>Draft genome sequence of fastidious pathogen Ceratobasidium theobromae, which causes vascular-streak dieback in Theobroma cacao.</title>
        <authorList>
            <person name="Ali S.S."/>
            <person name="Asman A."/>
            <person name="Shao J."/>
            <person name="Firmansyah A.P."/>
            <person name="Susilo A.W."/>
            <person name="Rosmana A."/>
            <person name="McMahon P."/>
            <person name="Junaid M."/>
            <person name="Guest D."/>
            <person name="Kheng T.Y."/>
            <person name="Meinhardt L.W."/>
            <person name="Bailey B.A."/>
        </authorList>
    </citation>
    <scope>NUCLEOTIDE SEQUENCE [LARGE SCALE GENOMIC DNA]</scope>
    <source>
        <strain evidence="13 14">CT2</strain>
    </source>
</reference>
<feature type="region of interest" description="Disordered" evidence="11">
    <location>
        <begin position="1023"/>
        <end position="1050"/>
    </location>
</feature>
<dbReference type="Gene3D" id="3.40.50.300">
    <property type="entry name" value="P-loop containing nucleotide triphosphate hydrolases"/>
    <property type="match status" value="2"/>
</dbReference>
<evidence type="ECO:0000256" key="2">
    <source>
        <dbReference type="ARBA" id="ARBA00006914"/>
    </source>
</evidence>
<evidence type="ECO:0000256" key="8">
    <source>
        <dbReference type="ARBA" id="ARBA00034811"/>
    </source>
</evidence>
<dbReference type="PANTHER" id="PTHR23077">
    <property type="entry name" value="AAA-FAMILY ATPASE"/>
    <property type="match status" value="1"/>
</dbReference>
<dbReference type="InterPro" id="IPR003959">
    <property type="entry name" value="ATPase_AAA_core"/>
</dbReference>
<comment type="subcellular location">
    <subcellularLocation>
        <location evidence="1">Membrane</location>
    </subcellularLocation>
</comment>
<dbReference type="SMART" id="SM00382">
    <property type="entry name" value="AAA"/>
    <property type="match status" value="2"/>
</dbReference>
<comment type="caution">
    <text evidence="13">The sequence shown here is derived from an EMBL/GenBank/DDBJ whole genome shotgun (WGS) entry which is preliminary data.</text>
</comment>
<dbReference type="InterPro" id="IPR056995">
    <property type="entry name" value="PEX6_4th_dom"/>
</dbReference>
<comment type="catalytic activity">
    <reaction evidence="10">
        <text>ATP + H2O = ADP + phosphate + H(+)</text>
        <dbReference type="Rhea" id="RHEA:13065"/>
        <dbReference type="ChEBI" id="CHEBI:15377"/>
        <dbReference type="ChEBI" id="CHEBI:15378"/>
        <dbReference type="ChEBI" id="CHEBI:30616"/>
        <dbReference type="ChEBI" id="CHEBI:43474"/>
        <dbReference type="ChEBI" id="CHEBI:456216"/>
    </reaction>
    <physiologicalReaction direction="left-to-right" evidence="10">
        <dbReference type="Rhea" id="RHEA:13066"/>
    </physiologicalReaction>
</comment>
<evidence type="ECO:0000259" key="12">
    <source>
        <dbReference type="SMART" id="SM00382"/>
    </source>
</evidence>
<feature type="compositionally biased region" description="Low complexity" evidence="11">
    <location>
        <begin position="126"/>
        <end position="144"/>
    </location>
</feature>
<dbReference type="Pfam" id="PF00004">
    <property type="entry name" value="AAA"/>
    <property type="match status" value="2"/>
</dbReference>
<dbReference type="GO" id="GO:0005778">
    <property type="term" value="C:peroxisomal membrane"/>
    <property type="evidence" value="ECO:0007669"/>
    <property type="project" value="TreeGrafter"/>
</dbReference>
<dbReference type="FunFam" id="1.10.8.60:FF:000039">
    <property type="entry name" value="peroxisome biogenesis factor 6"/>
    <property type="match status" value="1"/>
</dbReference>
<feature type="domain" description="AAA+ ATPase" evidence="12">
    <location>
        <begin position="487"/>
        <end position="623"/>
    </location>
</feature>
<feature type="domain" description="AAA+ ATPase" evidence="12">
    <location>
        <begin position="743"/>
        <end position="882"/>
    </location>
</feature>
<dbReference type="FunFam" id="3.40.50.300:FF:000109">
    <property type="entry name" value="Peroxisomal biogenesis factor 6"/>
    <property type="match status" value="1"/>
</dbReference>
<keyword evidence="7" id="KW-0472">Membrane</keyword>
<keyword evidence="3" id="KW-0962">Peroxisome biogenesis</keyword>
<dbReference type="GO" id="GO:0016887">
    <property type="term" value="F:ATP hydrolysis activity"/>
    <property type="evidence" value="ECO:0007669"/>
    <property type="project" value="InterPro"/>
</dbReference>
<keyword evidence="6" id="KW-0067">ATP-binding</keyword>
<accession>A0A5N5QVU7</accession>
<dbReference type="GO" id="GO:0016558">
    <property type="term" value="P:protein import into peroxisome matrix"/>
    <property type="evidence" value="ECO:0007669"/>
    <property type="project" value="TreeGrafter"/>
</dbReference>
<evidence type="ECO:0000256" key="5">
    <source>
        <dbReference type="ARBA" id="ARBA00022801"/>
    </source>
</evidence>
<evidence type="ECO:0000256" key="10">
    <source>
        <dbReference type="ARBA" id="ARBA00048778"/>
    </source>
</evidence>
<evidence type="ECO:0000256" key="4">
    <source>
        <dbReference type="ARBA" id="ARBA00022741"/>
    </source>
</evidence>
<keyword evidence="14" id="KW-1185">Reference proteome</keyword>
<dbReference type="InterPro" id="IPR050168">
    <property type="entry name" value="AAA_ATPase_domain"/>
</dbReference>
<dbReference type="AlphaFoldDB" id="A0A5N5QVU7"/>
<proteinExistence type="inferred from homology"/>
<comment type="similarity">
    <text evidence="2">Belongs to the AAA ATPase family.</text>
</comment>
<organism evidence="13 14">
    <name type="scientific">Ceratobasidium theobromae</name>
    <dbReference type="NCBI Taxonomy" id="1582974"/>
    <lineage>
        <taxon>Eukaryota</taxon>
        <taxon>Fungi</taxon>
        <taxon>Dikarya</taxon>
        <taxon>Basidiomycota</taxon>
        <taxon>Agaricomycotina</taxon>
        <taxon>Agaricomycetes</taxon>
        <taxon>Cantharellales</taxon>
        <taxon>Ceratobasidiaceae</taxon>
        <taxon>Ceratobasidium</taxon>
    </lineage>
</organism>
<protein>
    <recommendedName>
        <fullName evidence="8">Peroxisomal ATPase PEX6</fullName>
    </recommendedName>
    <alternativeName>
        <fullName evidence="9">Peroxin-6</fullName>
    </alternativeName>
</protein>
<gene>
    <name evidence="13" type="ORF">CTheo_921</name>
</gene>